<accession>A0A137PH93</accession>
<keyword evidence="2" id="KW-1185">Reference proteome</keyword>
<evidence type="ECO:0000313" key="1">
    <source>
        <dbReference type="EMBL" id="KXN74350.1"/>
    </source>
</evidence>
<dbReference type="Proteomes" id="UP000070444">
    <property type="component" value="Unassembled WGS sequence"/>
</dbReference>
<organism evidence="1 2">
    <name type="scientific">Conidiobolus coronatus (strain ATCC 28846 / CBS 209.66 / NRRL 28638)</name>
    <name type="common">Delacroixia coronata</name>
    <dbReference type="NCBI Taxonomy" id="796925"/>
    <lineage>
        <taxon>Eukaryota</taxon>
        <taxon>Fungi</taxon>
        <taxon>Fungi incertae sedis</taxon>
        <taxon>Zoopagomycota</taxon>
        <taxon>Entomophthoromycotina</taxon>
        <taxon>Entomophthoromycetes</taxon>
        <taxon>Entomophthorales</taxon>
        <taxon>Ancylistaceae</taxon>
        <taxon>Conidiobolus</taxon>
    </lineage>
</organism>
<dbReference type="EMBL" id="KQ964424">
    <property type="protein sequence ID" value="KXN74350.1"/>
    <property type="molecule type" value="Genomic_DNA"/>
</dbReference>
<evidence type="ECO:0000313" key="2">
    <source>
        <dbReference type="Proteomes" id="UP000070444"/>
    </source>
</evidence>
<gene>
    <name evidence="1" type="ORF">CONCODRAFT_76883</name>
</gene>
<name>A0A137PH93_CONC2</name>
<protein>
    <submittedName>
        <fullName evidence="1">Uncharacterized protein</fullName>
    </submittedName>
</protein>
<sequence>MYSEEIKYLSSCSDENTHFNKIRNGYFMNRSCLTNVLDFLDQEVVIVPRCYFSTVEGSADIKEDCFIYSDDDELNDLVTYAARDMDFEDNIHLCVLDNYVTIVPQNRRCIFTNKDMEEGDIIGTVFWVKNYSEILKKFSDRNLKMISKAILHPLINHPFPRNPTHVKLDENFFLSMEIYKPEVIFKYNIDTYMANICIDIYNKLVKSGLNVLVDKYIPSYKQCDGYGEKGIKNIYEEKYCKCGGLRTFCYLDI</sequence>
<reference evidence="1 2" key="1">
    <citation type="journal article" date="2015" name="Genome Biol. Evol.">
        <title>Phylogenomic analyses indicate that early fungi evolved digesting cell walls of algal ancestors of land plants.</title>
        <authorList>
            <person name="Chang Y."/>
            <person name="Wang S."/>
            <person name="Sekimoto S."/>
            <person name="Aerts A.L."/>
            <person name="Choi C."/>
            <person name="Clum A."/>
            <person name="LaButti K.M."/>
            <person name="Lindquist E.A."/>
            <person name="Yee Ngan C."/>
            <person name="Ohm R.A."/>
            <person name="Salamov A.A."/>
            <person name="Grigoriev I.V."/>
            <person name="Spatafora J.W."/>
            <person name="Berbee M.L."/>
        </authorList>
    </citation>
    <scope>NUCLEOTIDE SEQUENCE [LARGE SCALE GENOMIC DNA]</scope>
    <source>
        <strain evidence="1 2">NRRL 28638</strain>
    </source>
</reference>
<proteinExistence type="predicted"/>
<dbReference type="AlphaFoldDB" id="A0A137PH93"/>